<dbReference type="AlphaFoldDB" id="A0AA86TPJ6"/>
<accession>A0AA86TPJ6</accession>
<sequence>MKTQFNTIQKQCWTRVIDSKISLRLLSCQCFAKALLWLDEIVLNNFWNIDSSLVRLDVICILGDLIWLSLCLGLDLLAVLYLRFLTSCFSLVLYQYLVLQCLSLLSHLLEYQQFSLFDSFHICLVLLVNLVRFQSFSENIVCLFSVVGHQYSNLLVQPWLFSTYLSKCGQ</sequence>
<dbReference type="Proteomes" id="UP001642409">
    <property type="component" value="Unassembled WGS sequence"/>
</dbReference>
<gene>
    <name evidence="3" type="ORF">HINF_LOCUS63540</name>
    <name evidence="2" type="ORF">HINF_LOCUS6453</name>
</gene>
<organism evidence="2">
    <name type="scientific">Hexamita inflata</name>
    <dbReference type="NCBI Taxonomy" id="28002"/>
    <lineage>
        <taxon>Eukaryota</taxon>
        <taxon>Metamonada</taxon>
        <taxon>Diplomonadida</taxon>
        <taxon>Hexamitidae</taxon>
        <taxon>Hexamitinae</taxon>
        <taxon>Hexamita</taxon>
    </lineage>
</organism>
<feature type="transmembrane region" description="Helical" evidence="1">
    <location>
        <begin position="21"/>
        <end position="38"/>
    </location>
</feature>
<keyword evidence="4" id="KW-1185">Reference proteome</keyword>
<dbReference type="EMBL" id="CAXDID020000399">
    <property type="protein sequence ID" value="CAL6087217.1"/>
    <property type="molecule type" value="Genomic_DNA"/>
</dbReference>
<dbReference type="EMBL" id="CATOUU010000167">
    <property type="protein sequence ID" value="CAI9918808.1"/>
    <property type="molecule type" value="Genomic_DNA"/>
</dbReference>
<name>A0AA86TPJ6_9EUKA</name>
<feature type="transmembrane region" description="Helical" evidence="1">
    <location>
        <begin position="89"/>
        <end position="108"/>
    </location>
</feature>
<reference evidence="2" key="1">
    <citation type="submission" date="2023-06" db="EMBL/GenBank/DDBJ databases">
        <authorList>
            <person name="Kurt Z."/>
        </authorList>
    </citation>
    <scope>NUCLEOTIDE SEQUENCE</scope>
</reference>
<proteinExistence type="predicted"/>
<evidence type="ECO:0000313" key="3">
    <source>
        <dbReference type="EMBL" id="CAL6087217.1"/>
    </source>
</evidence>
<evidence type="ECO:0000313" key="4">
    <source>
        <dbReference type="Proteomes" id="UP001642409"/>
    </source>
</evidence>
<feature type="transmembrane region" description="Helical" evidence="1">
    <location>
        <begin position="58"/>
        <end position="82"/>
    </location>
</feature>
<feature type="transmembrane region" description="Helical" evidence="1">
    <location>
        <begin position="114"/>
        <end position="131"/>
    </location>
</feature>
<comment type="caution">
    <text evidence="2">The sequence shown here is derived from an EMBL/GenBank/DDBJ whole genome shotgun (WGS) entry which is preliminary data.</text>
</comment>
<keyword evidence="1" id="KW-0472">Membrane</keyword>
<protein>
    <submittedName>
        <fullName evidence="3">Hypothetical_protein</fullName>
    </submittedName>
</protein>
<evidence type="ECO:0000313" key="2">
    <source>
        <dbReference type="EMBL" id="CAI9918808.1"/>
    </source>
</evidence>
<keyword evidence="1" id="KW-0812">Transmembrane</keyword>
<reference evidence="3 4" key="2">
    <citation type="submission" date="2024-07" db="EMBL/GenBank/DDBJ databases">
        <authorList>
            <person name="Akdeniz Z."/>
        </authorList>
    </citation>
    <scope>NUCLEOTIDE SEQUENCE [LARGE SCALE GENOMIC DNA]</scope>
</reference>
<evidence type="ECO:0000256" key="1">
    <source>
        <dbReference type="SAM" id="Phobius"/>
    </source>
</evidence>
<keyword evidence="1" id="KW-1133">Transmembrane helix</keyword>